<dbReference type="OrthoDB" id="26601at2157"/>
<evidence type="ECO:0000256" key="1">
    <source>
        <dbReference type="SAM" id="Phobius"/>
    </source>
</evidence>
<gene>
    <name evidence="3" type="ORF">GCM10007112_06520</name>
    <name evidence="2" type="ORF">Vsou_04300</name>
</gene>
<evidence type="ECO:0000313" key="2">
    <source>
        <dbReference type="EMBL" id="BDR91337.1"/>
    </source>
</evidence>
<reference evidence="5" key="3">
    <citation type="submission" date="2022-09" db="EMBL/GenBank/DDBJ databases">
        <title>Complete genome sequence of Vulcanisaeta souniana.</title>
        <authorList>
            <person name="Kato S."/>
            <person name="Itoh T."/>
            <person name="Ohkuma M."/>
        </authorList>
    </citation>
    <scope>NUCLEOTIDE SEQUENCE [LARGE SCALE GENOMIC DNA]</scope>
    <source>
        <strain evidence="5">JCM 11219</strain>
    </source>
</reference>
<proteinExistence type="predicted"/>
<feature type="transmembrane region" description="Helical" evidence="1">
    <location>
        <begin position="20"/>
        <end position="42"/>
    </location>
</feature>
<sequence length="242" mass="26255">MSKPKKARKTQKRRGKFFYLALALVIFGEAAFVAMMFLPGVLSRITTPTVASQGISTANITQGMLSLLYNPSTNSLINASAMGFINNEKPMVMFLTVNDISVIETTCSVWPVLYNASAYHGYTVIVVVLPNPPSQAPASTGSIQLFNSYVSQLCGFSPSSTNFMIVTTFWDNITEGTYVIPGYQTLLTQLLTKLGMNVSNVYLPILILIGPHNAVNATGIIYGQQLANATYLNEALFPSNSN</sequence>
<evidence type="ECO:0000313" key="4">
    <source>
        <dbReference type="Proteomes" id="UP000657075"/>
    </source>
</evidence>
<keyword evidence="1" id="KW-1133">Transmembrane helix</keyword>
<dbReference type="Proteomes" id="UP001060771">
    <property type="component" value="Chromosome"/>
</dbReference>
<reference evidence="3" key="1">
    <citation type="journal article" date="2014" name="Int. J. Syst. Evol. Microbiol.">
        <title>Complete genome sequence of Corynebacterium casei LMG S-19264T (=DSM 44701T), isolated from a smear-ripened cheese.</title>
        <authorList>
            <consortium name="US DOE Joint Genome Institute (JGI-PGF)"/>
            <person name="Walter F."/>
            <person name="Albersmeier A."/>
            <person name="Kalinowski J."/>
            <person name="Ruckert C."/>
        </authorList>
    </citation>
    <scope>NUCLEOTIDE SEQUENCE</scope>
    <source>
        <strain evidence="3">JCM 11219</strain>
    </source>
</reference>
<keyword evidence="5" id="KW-1185">Reference proteome</keyword>
<dbReference type="EMBL" id="AP026830">
    <property type="protein sequence ID" value="BDR91337.1"/>
    <property type="molecule type" value="Genomic_DNA"/>
</dbReference>
<dbReference type="AlphaFoldDB" id="A0A830E154"/>
<accession>A0A830E154</accession>
<protein>
    <submittedName>
        <fullName evidence="3">Uncharacterized protein</fullName>
    </submittedName>
</protein>
<dbReference type="EMBL" id="BMNM01000002">
    <property type="protein sequence ID" value="GGI72443.1"/>
    <property type="molecule type" value="Genomic_DNA"/>
</dbReference>
<keyword evidence="1" id="KW-0812">Transmembrane</keyword>
<evidence type="ECO:0000313" key="3">
    <source>
        <dbReference type="EMBL" id="GGI72443.1"/>
    </source>
</evidence>
<dbReference type="RefSeq" id="WP_188602679.1">
    <property type="nucleotide sequence ID" value="NZ_AP026830.1"/>
</dbReference>
<evidence type="ECO:0000313" key="5">
    <source>
        <dbReference type="Proteomes" id="UP001060771"/>
    </source>
</evidence>
<organism evidence="3 4">
    <name type="scientific">Vulcanisaeta souniana JCM 11219</name>
    <dbReference type="NCBI Taxonomy" id="1293586"/>
    <lineage>
        <taxon>Archaea</taxon>
        <taxon>Thermoproteota</taxon>
        <taxon>Thermoprotei</taxon>
        <taxon>Thermoproteales</taxon>
        <taxon>Thermoproteaceae</taxon>
        <taxon>Vulcanisaeta</taxon>
    </lineage>
</organism>
<reference evidence="2" key="4">
    <citation type="journal article" date="2023" name="Microbiol. Resour. Announc.">
        <title>Complete Genome Sequence of Vulcanisaeta souniana Strain IC-059, a Hyperthermophilic Archaeon Isolated from Hot Spring Water in Japan.</title>
        <authorList>
            <person name="Kato S."/>
            <person name="Itoh T."/>
            <person name="Wu L."/>
            <person name="Ma J."/>
            <person name="Ohkuma M."/>
        </authorList>
    </citation>
    <scope>NUCLEOTIDE SEQUENCE</scope>
    <source>
        <strain evidence="2">JCM 11219</strain>
    </source>
</reference>
<reference evidence="3" key="2">
    <citation type="submission" date="2020-09" db="EMBL/GenBank/DDBJ databases">
        <authorList>
            <person name="Sun Q."/>
            <person name="Ohkuma M."/>
        </authorList>
    </citation>
    <scope>NUCLEOTIDE SEQUENCE</scope>
    <source>
        <strain evidence="3">JCM 11219</strain>
    </source>
</reference>
<dbReference type="GeneID" id="76205984"/>
<keyword evidence="1" id="KW-0472">Membrane</keyword>
<name>A0A830E154_9CREN</name>
<dbReference type="Proteomes" id="UP000657075">
    <property type="component" value="Unassembled WGS sequence"/>
</dbReference>